<evidence type="ECO:0000313" key="1">
    <source>
        <dbReference type="EMBL" id="KFB68409.1"/>
    </source>
</evidence>
<protein>
    <submittedName>
        <fullName evidence="1">Uncharacterized protein</fullName>
    </submittedName>
</protein>
<reference evidence="1 2" key="1">
    <citation type="submission" date="2014-07" db="EMBL/GenBank/DDBJ databases">
        <title>Expanding our view of genomic diversity in Candidatus Accumulibacter clades.</title>
        <authorList>
            <person name="Skennerton C.T."/>
            <person name="Barr J.J."/>
            <person name="Slater F.R."/>
            <person name="Bond P.L."/>
            <person name="Tyson G.W."/>
        </authorList>
    </citation>
    <scope>NUCLEOTIDE SEQUENCE [LARGE SCALE GENOMIC DNA]</scope>
    <source>
        <strain evidence="2">SK-01</strain>
    </source>
</reference>
<proteinExistence type="predicted"/>
<comment type="caution">
    <text evidence="1">The sequence shown here is derived from an EMBL/GenBank/DDBJ whole genome shotgun (WGS) entry which is preliminary data.</text>
</comment>
<sequence length="110" mass="11605">MCWRQGGECLLQFVLREFEFGHRVGAQGIETPGVLDDRGIATCLHFGKNVGDSLFNAGVLCSFEGQQGIESLIEVGIGAGKAFDCDHGSTTPAMASRIGASHSRFSLSAA</sequence>
<accession>A0A084Y115</accession>
<dbReference type="Proteomes" id="UP000019812">
    <property type="component" value="Unassembled WGS sequence"/>
</dbReference>
<name>A0A084Y115_9PROT</name>
<evidence type="ECO:0000313" key="2">
    <source>
        <dbReference type="Proteomes" id="UP000019812"/>
    </source>
</evidence>
<organism evidence="1 2">
    <name type="scientific">Candidatus Accumulibacter vicinus</name>
    <dbReference type="NCBI Taxonomy" id="2954382"/>
    <lineage>
        <taxon>Bacteria</taxon>
        <taxon>Pseudomonadati</taxon>
        <taxon>Pseudomonadota</taxon>
        <taxon>Betaproteobacteria</taxon>
        <taxon>Candidatus Accumulibacter</taxon>
    </lineage>
</organism>
<gene>
    <name evidence="1" type="ORF">CAPSK01_002263</name>
</gene>
<dbReference type="EMBL" id="JDSS02000021">
    <property type="protein sequence ID" value="KFB68409.1"/>
    <property type="molecule type" value="Genomic_DNA"/>
</dbReference>
<dbReference type="AlphaFoldDB" id="A0A084Y115"/>